<sequence>MAKYKLITIRVTVLLCFAPFLLGVTSADSSLEIIKHEDAEEGVDKRPGAASSIPDANEHTHEALPLYPKAPTINQLQTVKETRESETVDAVIQEGLQTHVATANYENFLPEEDLDGTIFPDDNGGVVVENVEAHLHPSTAKSVDGIKEQVQENPRESETLNKLSQNALREGIESVIDSMSVEKKEERTNKINEIEHVVELETEKEISGQEYGLILLENERESQIVSPDVQNKQTEVEEEVHAKEEIVLGAIHSERDIKKMTDVDLLNEQNINGTDSEAGKNEEHINKKETLDQTVNEKDHLKTEPELNFDIVMVENEHEGANLLSNYYTGLSDHYLKEHEEIILSESTKNVYKIVNNNEQANEDIGEIVFQEWHPVEHRSGSASDRGVFTDSESHKHVDVEELDVSYIEENDQEQERRQEMDQEHEEAQPEEDMHNKIDGRNIKEHEENGLRIAEEQPEEESAHVQELSVDVEVPGTFEEIQAKPVERANETDVSQYPAEHAVCFLPPKSGFCKAYFVRFFFNTKTAECEKFVYGGCGGNANNFLTLQDCMKACTIVST</sequence>
<dbReference type="GO" id="GO:0004867">
    <property type="term" value="F:serine-type endopeptidase inhibitor activity"/>
    <property type="evidence" value="ECO:0007669"/>
    <property type="project" value="InterPro"/>
</dbReference>
<dbReference type="PROSITE" id="PS50279">
    <property type="entry name" value="BPTI_KUNITZ_2"/>
    <property type="match status" value="1"/>
</dbReference>
<comment type="caution">
    <text evidence="5">The sequence shown here is derived from an EMBL/GenBank/DDBJ whole genome shotgun (WGS) entry which is preliminary data.</text>
</comment>
<evidence type="ECO:0000259" key="4">
    <source>
        <dbReference type="PROSITE" id="PS50279"/>
    </source>
</evidence>
<feature type="compositionally biased region" description="Basic and acidic residues" evidence="2">
    <location>
        <begin position="414"/>
        <end position="434"/>
    </location>
</feature>
<dbReference type="CDD" id="cd00109">
    <property type="entry name" value="Kunitz-type"/>
    <property type="match status" value="1"/>
</dbReference>
<dbReference type="PROSITE" id="PS00280">
    <property type="entry name" value="BPTI_KUNITZ_1"/>
    <property type="match status" value="1"/>
</dbReference>
<dbReference type="EMBL" id="JAIWYP010000004">
    <property type="protein sequence ID" value="KAH3833866.1"/>
    <property type="molecule type" value="Genomic_DNA"/>
</dbReference>
<dbReference type="Proteomes" id="UP000828390">
    <property type="component" value="Unassembled WGS sequence"/>
</dbReference>
<keyword evidence="3" id="KW-0732">Signal</keyword>
<proteinExistence type="predicted"/>
<dbReference type="InterPro" id="IPR036880">
    <property type="entry name" value="Kunitz_BPTI_sf"/>
</dbReference>
<dbReference type="Pfam" id="PF00014">
    <property type="entry name" value="Kunitz_BPTI"/>
    <property type="match status" value="1"/>
</dbReference>
<reference evidence="5" key="2">
    <citation type="submission" date="2020-11" db="EMBL/GenBank/DDBJ databases">
        <authorList>
            <person name="McCartney M.A."/>
            <person name="Auch B."/>
            <person name="Kono T."/>
            <person name="Mallez S."/>
            <person name="Becker A."/>
            <person name="Gohl D.M."/>
            <person name="Silverstein K.A.T."/>
            <person name="Koren S."/>
            <person name="Bechman K.B."/>
            <person name="Herman A."/>
            <person name="Abrahante J.E."/>
            <person name="Garbe J."/>
        </authorList>
    </citation>
    <scope>NUCLEOTIDE SEQUENCE</scope>
    <source>
        <strain evidence="5">Duluth1</strain>
        <tissue evidence="5">Whole animal</tissue>
    </source>
</reference>
<evidence type="ECO:0000313" key="6">
    <source>
        <dbReference type="Proteomes" id="UP000828390"/>
    </source>
</evidence>
<organism evidence="5 6">
    <name type="scientific">Dreissena polymorpha</name>
    <name type="common">Zebra mussel</name>
    <name type="synonym">Mytilus polymorpha</name>
    <dbReference type="NCBI Taxonomy" id="45954"/>
    <lineage>
        <taxon>Eukaryota</taxon>
        <taxon>Metazoa</taxon>
        <taxon>Spiralia</taxon>
        <taxon>Lophotrochozoa</taxon>
        <taxon>Mollusca</taxon>
        <taxon>Bivalvia</taxon>
        <taxon>Autobranchia</taxon>
        <taxon>Heteroconchia</taxon>
        <taxon>Euheterodonta</taxon>
        <taxon>Imparidentia</taxon>
        <taxon>Neoheterodontei</taxon>
        <taxon>Myida</taxon>
        <taxon>Dreissenoidea</taxon>
        <taxon>Dreissenidae</taxon>
        <taxon>Dreissena</taxon>
    </lineage>
</organism>
<evidence type="ECO:0000313" key="5">
    <source>
        <dbReference type="EMBL" id="KAH3833866.1"/>
    </source>
</evidence>
<evidence type="ECO:0000256" key="3">
    <source>
        <dbReference type="SAM" id="SignalP"/>
    </source>
</evidence>
<reference evidence="5" key="1">
    <citation type="journal article" date="2019" name="bioRxiv">
        <title>The Genome of the Zebra Mussel, Dreissena polymorpha: A Resource for Invasive Species Research.</title>
        <authorList>
            <person name="McCartney M.A."/>
            <person name="Auch B."/>
            <person name="Kono T."/>
            <person name="Mallez S."/>
            <person name="Zhang Y."/>
            <person name="Obille A."/>
            <person name="Becker A."/>
            <person name="Abrahante J.E."/>
            <person name="Garbe J."/>
            <person name="Badalamenti J.P."/>
            <person name="Herman A."/>
            <person name="Mangelson H."/>
            <person name="Liachko I."/>
            <person name="Sullivan S."/>
            <person name="Sone E.D."/>
            <person name="Koren S."/>
            <person name="Silverstein K.A.T."/>
            <person name="Beckman K.B."/>
            <person name="Gohl D.M."/>
        </authorList>
    </citation>
    <scope>NUCLEOTIDE SEQUENCE</scope>
    <source>
        <strain evidence="5">Duluth1</strain>
        <tissue evidence="5">Whole animal</tissue>
    </source>
</reference>
<accession>A0A9D4QJP0</accession>
<evidence type="ECO:0000256" key="2">
    <source>
        <dbReference type="SAM" id="MobiDB-lite"/>
    </source>
</evidence>
<dbReference type="InterPro" id="IPR050098">
    <property type="entry name" value="TFPI/VKTCI-like"/>
</dbReference>
<dbReference type="InterPro" id="IPR002223">
    <property type="entry name" value="Kunitz_BPTI"/>
</dbReference>
<dbReference type="AlphaFoldDB" id="A0A9D4QJP0"/>
<dbReference type="InterPro" id="IPR020901">
    <property type="entry name" value="Prtase_inh_Kunz-CS"/>
</dbReference>
<feature type="region of interest" description="Disordered" evidence="2">
    <location>
        <begin position="411"/>
        <end position="434"/>
    </location>
</feature>
<dbReference type="PANTHER" id="PTHR10083:SF374">
    <property type="entry name" value="BPTI_KUNITZ INHIBITOR DOMAIN-CONTAINING PROTEIN"/>
    <property type="match status" value="1"/>
</dbReference>
<gene>
    <name evidence="5" type="ORF">DPMN_107182</name>
</gene>
<dbReference type="PRINTS" id="PR00759">
    <property type="entry name" value="BASICPTASE"/>
</dbReference>
<dbReference type="PANTHER" id="PTHR10083">
    <property type="entry name" value="KUNITZ-TYPE PROTEASE INHIBITOR-RELATED"/>
    <property type="match status" value="1"/>
</dbReference>
<feature type="domain" description="BPTI/Kunitz inhibitor" evidence="4">
    <location>
        <begin position="504"/>
        <end position="554"/>
    </location>
</feature>
<feature type="chain" id="PRO_5039269219" description="BPTI/Kunitz inhibitor domain-containing protein" evidence="3">
    <location>
        <begin position="24"/>
        <end position="559"/>
    </location>
</feature>
<name>A0A9D4QJP0_DREPO</name>
<feature type="signal peptide" evidence="3">
    <location>
        <begin position="1"/>
        <end position="23"/>
    </location>
</feature>
<keyword evidence="6" id="KW-1185">Reference proteome</keyword>
<dbReference type="Gene3D" id="4.10.410.10">
    <property type="entry name" value="Pancreatic trypsin inhibitor Kunitz domain"/>
    <property type="match status" value="1"/>
</dbReference>
<protein>
    <recommendedName>
        <fullName evidence="4">BPTI/Kunitz inhibitor domain-containing protein</fullName>
    </recommendedName>
</protein>
<dbReference type="SMART" id="SM00131">
    <property type="entry name" value="KU"/>
    <property type="match status" value="1"/>
</dbReference>
<dbReference type="FunFam" id="4.10.410.10:FF:000004">
    <property type="entry name" value="Tissue factor pathway inhibitor"/>
    <property type="match status" value="1"/>
</dbReference>
<keyword evidence="1" id="KW-1015">Disulfide bond</keyword>
<evidence type="ECO:0000256" key="1">
    <source>
        <dbReference type="ARBA" id="ARBA00023157"/>
    </source>
</evidence>
<dbReference type="SUPFAM" id="SSF57362">
    <property type="entry name" value="BPTI-like"/>
    <property type="match status" value="1"/>
</dbReference>